<organism evidence="6 7">
    <name type="scientific">Cereibacter changlensis JA139</name>
    <dbReference type="NCBI Taxonomy" id="1188249"/>
    <lineage>
        <taxon>Bacteria</taxon>
        <taxon>Pseudomonadati</taxon>
        <taxon>Pseudomonadota</taxon>
        <taxon>Alphaproteobacteria</taxon>
        <taxon>Rhodobacterales</taxon>
        <taxon>Paracoccaceae</taxon>
        <taxon>Cereibacter</taxon>
    </lineage>
</organism>
<feature type="compositionally biased region" description="Basic and acidic residues" evidence="4">
    <location>
        <begin position="27"/>
        <end position="40"/>
    </location>
</feature>
<proteinExistence type="predicted"/>
<evidence type="ECO:0000256" key="2">
    <source>
        <dbReference type="ARBA" id="ARBA00023125"/>
    </source>
</evidence>
<name>A0A2T4JJD1_9RHOB</name>
<keyword evidence="7" id="KW-1185">Reference proteome</keyword>
<reference evidence="6 7" key="1">
    <citation type="submission" date="2018-03" db="EMBL/GenBank/DDBJ databases">
        <title>Cereibacter changlensis.</title>
        <authorList>
            <person name="Meyer T.E."/>
            <person name="Miller S."/>
            <person name="Lodha T."/>
            <person name="Gandham S."/>
            <person name="Chintalapati S."/>
            <person name="Chintalapati V.R."/>
        </authorList>
    </citation>
    <scope>NUCLEOTIDE SEQUENCE [LARGE SCALE GENOMIC DNA]</scope>
    <source>
        <strain evidence="6 7">JA139</strain>
    </source>
</reference>
<accession>A0A2T4JJD1</accession>
<sequence>MSRARVRIGDQAPCPGRGQKIRRLLRRSHEERASGGRARPELAPAPEQIGRGDALVVAPIDRIARSLPHLLEAVERLEAKCTVRRPDLGLSPINRSGRQVGRMFSDNQLGRRTC</sequence>
<evidence type="ECO:0000259" key="5">
    <source>
        <dbReference type="Pfam" id="PF00239"/>
    </source>
</evidence>
<dbReference type="Proteomes" id="UP000241010">
    <property type="component" value="Unassembled WGS sequence"/>
</dbReference>
<dbReference type="EMBL" id="PZKG01000345">
    <property type="protein sequence ID" value="PTE17973.1"/>
    <property type="molecule type" value="Genomic_DNA"/>
</dbReference>
<comment type="caution">
    <text evidence="6">The sequence shown here is derived from an EMBL/GenBank/DDBJ whole genome shotgun (WGS) entry which is preliminary data.</text>
</comment>
<keyword evidence="3" id="KW-0233">DNA recombination</keyword>
<evidence type="ECO:0000256" key="1">
    <source>
        <dbReference type="ARBA" id="ARBA00022908"/>
    </source>
</evidence>
<dbReference type="SUPFAM" id="SSF53041">
    <property type="entry name" value="Resolvase-like"/>
    <property type="match status" value="1"/>
</dbReference>
<dbReference type="Pfam" id="PF00239">
    <property type="entry name" value="Resolvase"/>
    <property type="match status" value="1"/>
</dbReference>
<evidence type="ECO:0000313" key="6">
    <source>
        <dbReference type="EMBL" id="PTE17973.1"/>
    </source>
</evidence>
<dbReference type="InterPro" id="IPR006119">
    <property type="entry name" value="Resolv_N"/>
</dbReference>
<evidence type="ECO:0000256" key="3">
    <source>
        <dbReference type="ARBA" id="ARBA00023172"/>
    </source>
</evidence>
<keyword evidence="2" id="KW-0238">DNA-binding</keyword>
<dbReference type="GO" id="GO:0003677">
    <property type="term" value="F:DNA binding"/>
    <property type="evidence" value="ECO:0007669"/>
    <property type="project" value="UniProtKB-KW"/>
</dbReference>
<protein>
    <recommendedName>
        <fullName evidence="5">Resolvase/invertase-type recombinase catalytic domain-containing protein</fullName>
    </recommendedName>
</protein>
<dbReference type="InterPro" id="IPR006118">
    <property type="entry name" value="Recombinase_CS"/>
</dbReference>
<feature type="region of interest" description="Disordered" evidence="4">
    <location>
        <begin position="1"/>
        <end position="44"/>
    </location>
</feature>
<dbReference type="GO" id="GO:0000150">
    <property type="term" value="F:DNA strand exchange activity"/>
    <property type="evidence" value="ECO:0007669"/>
    <property type="project" value="InterPro"/>
</dbReference>
<keyword evidence="1" id="KW-0229">DNA integration</keyword>
<dbReference type="Gene3D" id="3.40.50.1390">
    <property type="entry name" value="Resolvase, N-terminal catalytic domain"/>
    <property type="match status" value="1"/>
</dbReference>
<dbReference type="AlphaFoldDB" id="A0A2T4JJD1"/>
<dbReference type="GO" id="GO:0015074">
    <property type="term" value="P:DNA integration"/>
    <property type="evidence" value="ECO:0007669"/>
    <property type="project" value="UniProtKB-KW"/>
</dbReference>
<evidence type="ECO:0000313" key="7">
    <source>
        <dbReference type="Proteomes" id="UP000241010"/>
    </source>
</evidence>
<feature type="domain" description="Resolvase/invertase-type recombinase catalytic" evidence="5">
    <location>
        <begin position="28"/>
        <end position="80"/>
    </location>
</feature>
<dbReference type="OrthoDB" id="2290206at2"/>
<dbReference type="InterPro" id="IPR036162">
    <property type="entry name" value="Resolvase-like_N_sf"/>
</dbReference>
<evidence type="ECO:0000256" key="4">
    <source>
        <dbReference type="SAM" id="MobiDB-lite"/>
    </source>
</evidence>
<dbReference type="PROSITE" id="PS00398">
    <property type="entry name" value="RECOMBINASES_2"/>
    <property type="match status" value="1"/>
</dbReference>
<gene>
    <name evidence="6" type="ORF">C5F48_23900</name>
</gene>